<evidence type="ECO:0000313" key="1">
    <source>
        <dbReference type="EMBL" id="GFY13160.1"/>
    </source>
</evidence>
<proteinExistence type="predicted"/>
<comment type="caution">
    <text evidence="1">The sequence shown here is derived from an EMBL/GenBank/DDBJ whole genome shotgun (WGS) entry which is preliminary data.</text>
</comment>
<reference evidence="1" key="1">
    <citation type="submission" date="2020-08" db="EMBL/GenBank/DDBJ databases">
        <title>Multicomponent nature underlies the extraordinary mechanical properties of spider dragline silk.</title>
        <authorList>
            <person name="Kono N."/>
            <person name="Nakamura H."/>
            <person name="Mori M."/>
            <person name="Yoshida Y."/>
            <person name="Ohtoshi R."/>
            <person name="Malay A.D."/>
            <person name="Moran D.A.P."/>
            <person name="Tomita M."/>
            <person name="Numata K."/>
            <person name="Arakawa K."/>
        </authorList>
    </citation>
    <scope>NUCLEOTIDE SEQUENCE</scope>
</reference>
<accession>A0A8X6VNE0</accession>
<name>A0A8X6VNE0_TRICX</name>
<sequence length="105" mass="12655">MLRRLCHPDILGYLRGSPFCKGWIRWSWDRLFKTRNRREMSLFHKHNLPLRPEPNTDRSHHCRCWLRSWSLVTSVVGSQVQILMPLKAARRVEELKSSRWCDVEV</sequence>
<organism evidence="1 2">
    <name type="scientific">Trichonephila clavipes</name>
    <name type="common">Golden silk orbweaver</name>
    <name type="synonym">Nephila clavipes</name>
    <dbReference type="NCBI Taxonomy" id="2585209"/>
    <lineage>
        <taxon>Eukaryota</taxon>
        <taxon>Metazoa</taxon>
        <taxon>Ecdysozoa</taxon>
        <taxon>Arthropoda</taxon>
        <taxon>Chelicerata</taxon>
        <taxon>Arachnida</taxon>
        <taxon>Araneae</taxon>
        <taxon>Araneomorphae</taxon>
        <taxon>Entelegynae</taxon>
        <taxon>Araneoidea</taxon>
        <taxon>Nephilidae</taxon>
        <taxon>Trichonephila</taxon>
    </lineage>
</organism>
<gene>
    <name evidence="1" type="ORF">TNCV_364071</name>
</gene>
<protein>
    <submittedName>
        <fullName evidence="1">Uncharacterized protein</fullName>
    </submittedName>
</protein>
<dbReference type="EMBL" id="BMAU01021320">
    <property type="protein sequence ID" value="GFY13160.1"/>
    <property type="molecule type" value="Genomic_DNA"/>
</dbReference>
<evidence type="ECO:0000313" key="2">
    <source>
        <dbReference type="Proteomes" id="UP000887159"/>
    </source>
</evidence>
<dbReference type="AlphaFoldDB" id="A0A8X6VNE0"/>
<keyword evidence="2" id="KW-1185">Reference proteome</keyword>
<dbReference type="Proteomes" id="UP000887159">
    <property type="component" value="Unassembled WGS sequence"/>
</dbReference>